<evidence type="ECO:0000256" key="1">
    <source>
        <dbReference type="SAM" id="MobiDB-lite"/>
    </source>
</evidence>
<reference evidence="4" key="1">
    <citation type="submission" date="2011-05" db="EMBL/GenBank/DDBJ databases">
        <authorList>
            <person name="Richards S.R."/>
            <person name="Qu J."/>
            <person name="Jiang H."/>
            <person name="Jhangiani S.N."/>
            <person name="Agravi P."/>
            <person name="Goodspeed R."/>
            <person name="Gross S."/>
            <person name="Mandapat C."/>
            <person name="Jackson L."/>
            <person name="Mathew T."/>
            <person name="Pu L."/>
            <person name="Thornton R."/>
            <person name="Saada N."/>
            <person name="Wilczek-Boney K.B."/>
            <person name="Lee S."/>
            <person name="Kovar C."/>
            <person name="Wu Y."/>
            <person name="Scherer S.E."/>
            <person name="Worley K.C."/>
            <person name="Muzny D.M."/>
            <person name="Gibbs R."/>
        </authorList>
    </citation>
    <scope>NUCLEOTIDE SEQUENCE</scope>
    <source>
        <strain evidence="4">Brora</strain>
    </source>
</reference>
<sequence>MIRQLSVLLFLVLQIGNVLTGGFGGHHHPQPNPQSYTPKPRPATSKPHHHQCQELKGWWESESHLIMYIIEDVPRSFVVTFDGFFFKSEEK</sequence>
<protein>
    <submittedName>
        <fullName evidence="3">Uncharacterized protein</fullName>
    </submittedName>
</protein>
<evidence type="ECO:0000313" key="3">
    <source>
        <dbReference type="EnsemblMetazoa" id="SMAR010548-PA"/>
    </source>
</evidence>
<evidence type="ECO:0000313" key="4">
    <source>
        <dbReference type="Proteomes" id="UP000014500"/>
    </source>
</evidence>
<feature type="chain" id="PRO_5004590326" evidence="2">
    <location>
        <begin position="21"/>
        <end position="91"/>
    </location>
</feature>
<organism evidence="3 4">
    <name type="scientific">Strigamia maritima</name>
    <name type="common">European centipede</name>
    <name type="synonym">Geophilus maritimus</name>
    <dbReference type="NCBI Taxonomy" id="126957"/>
    <lineage>
        <taxon>Eukaryota</taxon>
        <taxon>Metazoa</taxon>
        <taxon>Ecdysozoa</taxon>
        <taxon>Arthropoda</taxon>
        <taxon>Myriapoda</taxon>
        <taxon>Chilopoda</taxon>
        <taxon>Pleurostigmophora</taxon>
        <taxon>Geophilomorpha</taxon>
        <taxon>Linotaeniidae</taxon>
        <taxon>Strigamia</taxon>
    </lineage>
</organism>
<dbReference type="AlphaFoldDB" id="T1J9Z5"/>
<feature type="region of interest" description="Disordered" evidence="1">
    <location>
        <begin position="23"/>
        <end position="49"/>
    </location>
</feature>
<keyword evidence="4" id="KW-1185">Reference proteome</keyword>
<accession>T1J9Z5</accession>
<dbReference type="EMBL" id="JH431980">
    <property type="status" value="NOT_ANNOTATED_CDS"/>
    <property type="molecule type" value="Genomic_DNA"/>
</dbReference>
<dbReference type="HOGENOM" id="CLU_2429874_0_0_1"/>
<dbReference type="EnsemblMetazoa" id="SMAR010548-RA">
    <property type="protein sequence ID" value="SMAR010548-PA"/>
    <property type="gene ID" value="SMAR010548"/>
</dbReference>
<reference evidence="3" key="2">
    <citation type="submission" date="2015-02" db="UniProtKB">
        <authorList>
            <consortium name="EnsemblMetazoa"/>
        </authorList>
    </citation>
    <scope>IDENTIFICATION</scope>
</reference>
<proteinExistence type="predicted"/>
<dbReference type="Proteomes" id="UP000014500">
    <property type="component" value="Unassembled WGS sequence"/>
</dbReference>
<feature type="signal peptide" evidence="2">
    <location>
        <begin position="1"/>
        <end position="20"/>
    </location>
</feature>
<name>T1J9Z5_STRMM</name>
<evidence type="ECO:0000256" key="2">
    <source>
        <dbReference type="SAM" id="SignalP"/>
    </source>
</evidence>
<keyword evidence="2" id="KW-0732">Signal</keyword>